<dbReference type="AlphaFoldDB" id="A0A1B1AYR1"/>
<evidence type="ECO:0000313" key="2">
    <source>
        <dbReference type="EMBL" id="MBP2054221.1"/>
    </source>
</evidence>
<accession>A0A1B1AYR1</accession>
<proteinExistence type="predicted"/>
<dbReference type="EMBL" id="JAGGLP010000020">
    <property type="protein sequence ID" value="MBP2054221.1"/>
    <property type="molecule type" value="Genomic_DNA"/>
</dbReference>
<evidence type="ECO:0000313" key="3">
    <source>
        <dbReference type="Proteomes" id="UP000092659"/>
    </source>
</evidence>
<evidence type="ECO:0000313" key="1">
    <source>
        <dbReference type="EMBL" id="ANP51662.1"/>
    </source>
</evidence>
<dbReference type="KEGG" id="sgs:AVL59_20525"/>
<reference evidence="1 3" key="1">
    <citation type="submission" date="2016-06" db="EMBL/GenBank/DDBJ databases">
        <title>Complete genome sequence of Streptomyces griseochromogenes ATCC 14511, the Blasticidin S producer.</title>
        <authorList>
            <person name="Wu L."/>
        </authorList>
    </citation>
    <scope>NUCLEOTIDE SEQUENCE [LARGE SCALE GENOMIC DNA]</scope>
    <source>
        <strain evidence="1 3">ATCC 14511</strain>
    </source>
</reference>
<gene>
    <name evidence="1" type="ORF">AVL59_20525</name>
    <name evidence="2" type="ORF">J2Z21_007224</name>
</gene>
<dbReference type="Proteomes" id="UP000092659">
    <property type="component" value="Chromosome"/>
</dbReference>
<dbReference type="RefSeq" id="WP_067306513.1">
    <property type="nucleotide sequence ID" value="NZ_CP016279.1"/>
</dbReference>
<reference evidence="2 4" key="2">
    <citation type="submission" date="2021-03" db="EMBL/GenBank/DDBJ databases">
        <title>Genomic Encyclopedia of Type Strains, Phase IV (KMG-IV): sequencing the most valuable type-strain genomes for metagenomic binning, comparative biology and taxonomic classification.</title>
        <authorList>
            <person name="Goeker M."/>
        </authorList>
    </citation>
    <scope>NUCLEOTIDE SEQUENCE [LARGE SCALE GENOMIC DNA]</scope>
    <source>
        <strain evidence="2 4">DSM 40499</strain>
    </source>
</reference>
<name>A0A1B1AYR1_9ACTN</name>
<evidence type="ECO:0000313" key="4">
    <source>
        <dbReference type="Proteomes" id="UP001519309"/>
    </source>
</evidence>
<sequence>MPAHRLSLIALHTGVLSTKYGTLPAPVPERLGLPRPPSVAALAGLRRVLGALRESGTERAASGRAPS</sequence>
<dbReference type="EMBL" id="CP016279">
    <property type="protein sequence ID" value="ANP51662.1"/>
    <property type="molecule type" value="Genomic_DNA"/>
</dbReference>
<dbReference type="Proteomes" id="UP001519309">
    <property type="component" value="Unassembled WGS sequence"/>
</dbReference>
<protein>
    <submittedName>
        <fullName evidence="1">Uncharacterized protein</fullName>
    </submittedName>
</protein>
<keyword evidence="4" id="KW-1185">Reference proteome</keyword>
<organism evidence="1 3">
    <name type="scientific">Streptomyces griseochromogenes</name>
    <dbReference type="NCBI Taxonomy" id="68214"/>
    <lineage>
        <taxon>Bacteria</taxon>
        <taxon>Bacillati</taxon>
        <taxon>Actinomycetota</taxon>
        <taxon>Actinomycetes</taxon>
        <taxon>Kitasatosporales</taxon>
        <taxon>Streptomycetaceae</taxon>
        <taxon>Streptomyces</taxon>
    </lineage>
</organism>